<dbReference type="SUPFAM" id="SSF56300">
    <property type="entry name" value="Metallo-dependent phosphatases"/>
    <property type="match status" value="1"/>
</dbReference>
<evidence type="ECO:0000313" key="5">
    <source>
        <dbReference type="Proteomes" id="UP000294723"/>
    </source>
</evidence>
<dbReference type="PANTHER" id="PTHR10161:SF14">
    <property type="entry name" value="TARTRATE-RESISTANT ACID PHOSPHATASE TYPE 5"/>
    <property type="match status" value="1"/>
</dbReference>
<reference evidence="4 5" key="1">
    <citation type="submission" date="2019-03" db="EMBL/GenBank/DDBJ databases">
        <title>Draft genome sequences of novel Actinobacteria.</title>
        <authorList>
            <person name="Sahin N."/>
            <person name="Ay H."/>
            <person name="Saygin H."/>
        </authorList>
    </citation>
    <scope>NUCLEOTIDE SEQUENCE [LARGE SCALE GENOMIC DNA]</scope>
    <source>
        <strain evidence="4 5">5K548</strain>
    </source>
</reference>
<sequence length="314" mass="34291">MPTNGDLTVLVTGDAGTGEPPQYAVAAAARRLAQEKGYSLALGLGDNLYLDGAESSDDDEFQTKFELPNAGIDVPWLMILGNHDTSGLMPGGGDGPERGDFEVAYHENSSRWYMPHRYYSVPLPSAAPAPVVEFFALDTNPVASFLPQRNPYYAWDGSFMQEQRAWLDARLSESRARWKIVMAHHPYINNGPYGNAGEYNGITQDDYASGKHLKELYEQLVVGRADLILSGHDHCSQVLAPVQGTQQIVCGAAAHTEGGQSKITNEYYWQDFGRHGFMTLGISAESVVIDAYLVESTDPATAMATHAFSHTIRG</sequence>
<dbReference type="InterPro" id="IPR004843">
    <property type="entry name" value="Calcineurin-like_PHP"/>
</dbReference>
<feature type="domain" description="Calcineurin-like phosphoesterase" evidence="3">
    <location>
        <begin position="8"/>
        <end position="235"/>
    </location>
</feature>
<dbReference type="InterPro" id="IPR051558">
    <property type="entry name" value="Metallophosphoesterase_PAP"/>
</dbReference>
<dbReference type="InterPro" id="IPR029052">
    <property type="entry name" value="Metallo-depent_PP-like"/>
</dbReference>
<evidence type="ECO:0000256" key="1">
    <source>
        <dbReference type="ARBA" id="ARBA00022729"/>
    </source>
</evidence>
<gene>
    <name evidence="4" type="ORF">E1202_08440</name>
</gene>
<dbReference type="GO" id="GO:0016787">
    <property type="term" value="F:hydrolase activity"/>
    <property type="evidence" value="ECO:0007669"/>
    <property type="project" value="UniProtKB-KW"/>
</dbReference>
<proteinExistence type="predicted"/>
<evidence type="ECO:0000313" key="4">
    <source>
        <dbReference type="EMBL" id="TDD90663.1"/>
    </source>
</evidence>
<dbReference type="Proteomes" id="UP000294723">
    <property type="component" value="Unassembled WGS sequence"/>
</dbReference>
<comment type="caution">
    <text evidence="4">The sequence shown here is derived from an EMBL/GenBank/DDBJ whole genome shotgun (WGS) entry which is preliminary data.</text>
</comment>
<keyword evidence="5" id="KW-1185">Reference proteome</keyword>
<name>A0A4R5BY68_9PSEU</name>
<evidence type="ECO:0000259" key="3">
    <source>
        <dbReference type="Pfam" id="PF00149"/>
    </source>
</evidence>
<dbReference type="EMBL" id="SMLA01000008">
    <property type="protein sequence ID" value="TDD90663.1"/>
    <property type="molecule type" value="Genomic_DNA"/>
</dbReference>
<protein>
    <submittedName>
        <fullName evidence="4">Calcineurin</fullName>
    </submittedName>
</protein>
<dbReference type="AlphaFoldDB" id="A0A4R5BY68"/>
<dbReference type="Gene3D" id="3.60.21.10">
    <property type="match status" value="1"/>
</dbReference>
<dbReference type="Pfam" id="PF00149">
    <property type="entry name" value="Metallophos"/>
    <property type="match status" value="1"/>
</dbReference>
<dbReference type="PANTHER" id="PTHR10161">
    <property type="entry name" value="TARTRATE-RESISTANT ACID PHOSPHATASE TYPE 5"/>
    <property type="match status" value="1"/>
</dbReference>
<keyword evidence="2" id="KW-0378">Hydrolase</keyword>
<organism evidence="4 5">
    <name type="scientific">Saccharopolyspora karakumensis</name>
    <dbReference type="NCBI Taxonomy" id="2530386"/>
    <lineage>
        <taxon>Bacteria</taxon>
        <taxon>Bacillati</taxon>
        <taxon>Actinomycetota</taxon>
        <taxon>Actinomycetes</taxon>
        <taxon>Pseudonocardiales</taxon>
        <taxon>Pseudonocardiaceae</taxon>
        <taxon>Saccharopolyspora</taxon>
    </lineage>
</organism>
<evidence type="ECO:0000256" key="2">
    <source>
        <dbReference type="ARBA" id="ARBA00022801"/>
    </source>
</evidence>
<keyword evidence="1" id="KW-0732">Signal</keyword>
<accession>A0A4R5BY68</accession>